<dbReference type="PANTHER" id="PTHR43267">
    <property type="entry name" value="TRNA THREONYLCARBAMOYLADENOSINE DEHYDRATASE"/>
    <property type="match status" value="1"/>
</dbReference>
<dbReference type="Pfam" id="PF00899">
    <property type="entry name" value="ThiF"/>
    <property type="match status" value="1"/>
</dbReference>
<evidence type="ECO:0000313" key="3">
    <source>
        <dbReference type="Proteomes" id="UP000823616"/>
    </source>
</evidence>
<sequence>MPAAFSRTRRVLGAGSDAVLAGATVAVFGLGGVGSFAAEALARAGVGHLILVDADAVEESNLNRQLYALHSTLGRKKAEVAAERARDINPLVQAEAFALFYPPDADGKTPVDLSRCSFIADCIDSVPSKVNLIANAQAAGVPLLSCMGTGNKTDPLAFRFADIYSTSVCPLARAVRRELRKRGITAQRVLFSTEPPVPDGGPGNVLPGVRRAVGSVPFVPPVAGLLMAGEIIRGLLAAS</sequence>
<evidence type="ECO:0000259" key="1">
    <source>
        <dbReference type="Pfam" id="PF00899"/>
    </source>
</evidence>
<feature type="domain" description="THIF-type NAD/FAD binding fold" evidence="1">
    <location>
        <begin position="13"/>
        <end position="236"/>
    </location>
</feature>
<reference evidence="2" key="1">
    <citation type="submission" date="2020-10" db="EMBL/GenBank/DDBJ databases">
        <authorList>
            <person name="Gilroy R."/>
        </authorList>
    </citation>
    <scope>NUCLEOTIDE SEQUENCE</scope>
    <source>
        <strain evidence="2">B3-4054</strain>
    </source>
</reference>
<dbReference type="Gene3D" id="3.40.50.720">
    <property type="entry name" value="NAD(P)-binding Rossmann-like Domain"/>
    <property type="match status" value="1"/>
</dbReference>
<dbReference type="InterPro" id="IPR000594">
    <property type="entry name" value="ThiF_NAD_FAD-bd"/>
</dbReference>
<gene>
    <name evidence="2" type="ORF">IAA96_02170</name>
</gene>
<dbReference type="InterPro" id="IPR045886">
    <property type="entry name" value="ThiF/MoeB/HesA"/>
</dbReference>
<dbReference type="EMBL" id="JADIMS010000038">
    <property type="protein sequence ID" value="MBO8449891.1"/>
    <property type="molecule type" value="Genomic_DNA"/>
</dbReference>
<dbReference type="SUPFAM" id="SSF69572">
    <property type="entry name" value="Activating enzymes of the ubiquitin-like proteins"/>
    <property type="match status" value="1"/>
</dbReference>
<name>A0A9D9ENN1_9SPIR</name>
<dbReference type="GO" id="GO:0061503">
    <property type="term" value="F:tRNA threonylcarbamoyladenosine dehydratase"/>
    <property type="evidence" value="ECO:0007669"/>
    <property type="project" value="TreeGrafter"/>
</dbReference>
<protein>
    <submittedName>
        <fullName evidence="2">tRNA threonylcarbamoyladenosine dehydratase</fullName>
    </submittedName>
</protein>
<dbReference type="GO" id="GO:0061504">
    <property type="term" value="P:cyclic threonylcarbamoyladenosine biosynthetic process"/>
    <property type="evidence" value="ECO:0007669"/>
    <property type="project" value="TreeGrafter"/>
</dbReference>
<accession>A0A9D9ENN1</accession>
<dbReference type="AlphaFoldDB" id="A0A9D9ENN1"/>
<dbReference type="Proteomes" id="UP000823616">
    <property type="component" value="Unassembled WGS sequence"/>
</dbReference>
<reference evidence="2" key="2">
    <citation type="journal article" date="2021" name="PeerJ">
        <title>Extensive microbial diversity within the chicken gut microbiome revealed by metagenomics and culture.</title>
        <authorList>
            <person name="Gilroy R."/>
            <person name="Ravi A."/>
            <person name="Getino M."/>
            <person name="Pursley I."/>
            <person name="Horton D.L."/>
            <person name="Alikhan N.F."/>
            <person name="Baker D."/>
            <person name="Gharbi K."/>
            <person name="Hall N."/>
            <person name="Watson M."/>
            <person name="Adriaenssens E.M."/>
            <person name="Foster-Nyarko E."/>
            <person name="Jarju S."/>
            <person name="Secka A."/>
            <person name="Antonio M."/>
            <person name="Oren A."/>
            <person name="Chaudhuri R.R."/>
            <person name="La Ragione R."/>
            <person name="Hildebrand F."/>
            <person name="Pallen M.J."/>
        </authorList>
    </citation>
    <scope>NUCLEOTIDE SEQUENCE</scope>
    <source>
        <strain evidence="2">B3-4054</strain>
    </source>
</reference>
<dbReference type="GO" id="GO:0008641">
    <property type="term" value="F:ubiquitin-like modifier activating enzyme activity"/>
    <property type="evidence" value="ECO:0007669"/>
    <property type="project" value="InterPro"/>
</dbReference>
<dbReference type="InterPro" id="IPR035985">
    <property type="entry name" value="Ubiquitin-activating_enz"/>
</dbReference>
<proteinExistence type="predicted"/>
<comment type="caution">
    <text evidence="2">The sequence shown here is derived from an EMBL/GenBank/DDBJ whole genome shotgun (WGS) entry which is preliminary data.</text>
</comment>
<evidence type="ECO:0000313" key="2">
    <source>
        <dbReference type="EMBL" id="MBO8449891.1"/>
    </source>
</evidence>
<dbReference type="CDD" id="cd00755">
    <property type="entry name" value="YgdL_like"/>
    <property type="match status" value="1"/>
</dbReference>
<organism evidence="2 3">
    <name type="scientific">Candidatus Avitreponema avistercoris</name>
    <dbReference type="NCBI Taxonomy" id="2840705"/>
    <lineage>
        <taxon>Bacteria</taxon>
        <taxon>Pseudomonadati</taxon>
        <taxon>Spirochaetota</taxon>
        <taxon>Spirochaetia</taxon>
        <taxon>Spirochaetales</taxon>
        <taxon>Candidatus Avitreponema</taxon>
    </lineage>
</organism>
<dbReference type="PANTHER" id="PTHR43267:SF1">
    <property type="entry name" value="TRNA THREONYLCARBAMOYLADENOSINE DEHYDRATASE"/>
    <property type="match status" value="1"/>
</dbReference>